<organism evidence="1 2">
    <name type="scientific">Punica granatum</name>
    <name type="common">Pomegranate</name>
    <dbReference type="NCBI Taxonomy" id="22663"/>
    <lineage>
        <taxon>Eukaryota</taxon>
        <taxon>Viridiplantae</taxon>
        <taxon>Streptophyta</taxon>
        <taxon>Embryophyta</taxon>
        <taxon>Tracheophyta</taxon>
        <taxon>Spermatophyta</taxon>
        <taxon>Magnoliopsida</taxon>
        <taxon>eudicotyledons</taxon>
        <taxon>Gunneridae</taxon>
        <taxon>Pentapetalae</taxon>
        <taxon>rosids</taxon>
        <taxon>malvids</taxon>
        <taxon>Myrtales</taxon>
        <taxon>Lythraceae</taxon>
        <taxon>Punica</taxon>
    </lineage>
</organism>
<comment type="caution">
    <text evidence="1">The sequence shown here is derived from an EMBL/GenBank/DDBJ whole genome shotgun (WGS) entry which is preliminary data.</text>
</comment>
<evidence type="ECO:0000313" key="2">
    <source>
        <dbReference type="Proteomes" id="UP000233551"/>
    </source>
</evidence>
<accession>A0A2I0KWL1</accession>
<dbReference type="AlphaFoldDB" id="A0A2I0KWL1"/>
<sequence>MGELKENDPQVDTRGYDTFAYYYNNRVALREPESPIVDAPTQTSPPHAQEVELKTIPTAPTSEAVEKQSIRFKRAREKPIPKSRDRSTILASRLTKSWWLVSRVDRAYDLCGSARLGDS</sequence>
<name>A0A2I0KWL1_PUNGR</name>
<keyword evidence="2" id="KW-1185">Reference proteome</keyword>
<dbReference type="Proteomes" id="UP000233551">
    <property type="component" value="Unassembled WGS sequence"/>
</dbReference>
<proteinExistence type="predicted"/>
<reference evidence="1 2" key="1">
    <citation type="submission" date="2017-11" db="EMBL/GenBank/DDBJ databases">
        <title>De-novo sequencing of pomegranate (Punica granatum L.) genome.</title>
        <authorList>
            <person name="Akparov Z."/>
            <person name="Amiraslanov A."/>
            <person name="Hajiyeva S."/>
            <person name="Abbasov M."/>
            <person name="Kaur K."/>
            <person name="Hamwieh A."/>
            <person name="Solovyev V."/>
            <person name="Salamov A."/>
            <person name="Braich B."/>
            <person name="Kosarev P."/>
            <person name="Mahmoud A."/>
            <person name="Hajiyev E."/>
            <person name="Babayeva S."/>
            <person name="Izzatullayeva V."/>
            <person name="Mammadov A."/>
            <person name="Mammadov A."/>
            <person name="Sharifova S."/>
            <person name="Ojaghi J."/>
            <person name="Eynullazada K."/>
            <person name="Bayramov B."/>
            <person name="Abdulazimova A."/>
            <person name="Shahmuradov I."/>
        </authorList>
    </citation>
    <scope>NUCLEOTIDE SEQUENCE [LARGE SCALE GENOMIC DNA]</scope>
    <source>
        <strain evidence="2">cv. AG2017</strain>
        <tissue evidence="1">Leaf</tissue>
    </source>
</reference>
<protein>
    <submittedName>
        <fullName evidence="1">Uncharacterized protein</fullName>
    </submittedName>
</protein>
<dbReference type="EMBL" id="PGOL01000306">
    <property type="protein sequence ID" value="PKI72865.1"/>
    <property type="molecule type" value="Genomic_DNA"/>
</dbReference>
<gene>
    <name evidence="1" type="ORF">CRG98_006733</name>
</gene>
<evidence type="ECO:0000313" key="1">
    <source>
        <dbReference type="EMBL" id="PKI72865.1"/>
    </source>
</evidence>